<comment type="caution">
    <text evidence="1">The sequence shown here is derived from an EMBL/GenBank/DDBJ whole genome shotgun (WGS) entry which is preliminary data.</text>
</comment>
<protein>
    <submittedName>
        <fullName evidence="1">Uncharacterized protein</fullName>
    </submittedName>
</protein>
<reference evidence="1" key="1">
    <citation type="submission" date="2022-05" db="EMBL/GenBank/DDBJ databases">
        <title>Chromosome-level genome of Chaenocephalus aceratus.</title>
        <authorList>
            <person name="Park H."/>
        </authorList>
    </citation>
    <scope>NUCLEOTIDE SEQUENCE</scope>
    <source>
        <strain evidence="1">KU_202001</strain>
    </source>
</reference>
<gene>
    <name evidence="1" type="ORF">KUCAC02_000878</name>
</gene>
<dbReference type="EMBL" id="CM043786">
    <property type="protein sequence ID" value="KAI4831331.1"/>
    <property type="molecule type" value="Genomic_DNA"/>
</dbReference>
<evidence type="ECO:0000313" key="2">
    <source>
        <dbReference type="Proteomes" id="UP001057452"/>
    </source>
</evidence>
<proteinExistence type="predicted"/>
<sequence>MPSACIRGDMSLKSRASVGRIRGLWHLQTDVMQRLQSMEQKNTELFFCLSDQQGGTETPGRAPKETHTHTLGVHGDEQLMCNEEERHICTEGGEGETGRKRPFQDGVELINARWKRRNLKV</sequence>
<evidence type="ECO:0000313" key="1">
    <source>
        <dbReference type="EMBL" id="KAI4831331.1"/>
    </source>
</evidence>
<keyword evidence="2" id="KW-1185">Reference proteome</keyword>
<dbReference type="Proteomes" id="UP001057452">
    <property type="component" value="Chromosome 2"/>
</dbReference>
<accession>A0ACB9XUP8</accession>
<organism evidence="1 2">
    <name type="scientific">Chaenocephalus aceratus</name>
    <name type="common">Blackfin icefish</name>
    <name type="synonym">Chaenichthys aceratus</name>
    <dbReference type="NCBI Taxonomy" id="36190"/>
    <lineage>
        <taxon>Eukaryota</taxon>
        <taxon>Metazoa</taxon>
        <taxon>Chordata</taxon>
        <taxon>Craniata</taxon>
        <taxon>Vertebrata</taxon>
        <taxon>Euteleostomi</taxon>
        <taxon>Actinopterygii</taxon>
        <taxon>Neopterygii</taxon>
        <taxon>Teleostei</taxon>
        <taxon>Neoteleostei</taxon>
        <taxon>Acanthomorphata</taxon>
        <taxon>Eupercaria</taxon>
        <taxon>Perciformes</taxon>
        <taxon>Notothenioidei</taxon>
        <taxon>Channichthyidae</taxon>
        <taxon>Chaenocephalus</taxon>
    </lineage>
</organism>
<name>A0ACB9XUP8_CHAAC</name>